<sequence length="90" mass="10473">MDLITQTIRMRCRAAILRVERDSKRIRSTFKNYRGTESDTQSAMEMRAFRLGVQFKQLNHDPFIDWNHPLSKELSKSFLMGAGQRHSSAA</sequence>
<dbReference type="AlphaFoldDB" id="A0A368X7R7"/>
<dbReference type="EMBL" id="QPJI01000016">
    <property type="protein sequence ID" value="RCW64003.1"/>
    <property type="molecule type" value="Genomic_DNA"/>
</dbReference>
<protein>
    <submittedName>
        <fullName evidence="1">Uncharacterized protein</fullName>
    </submittedName>
</protein>
<evidence type="ECO:0000313" key="1">
    <source>
        <dbReference type="EMBL" id="RCW64003.1"/>
    </source>
</evidence>
<evidence type="ECO:0000313" key="2">
    <source>
        <dbReference type="Proteomes" id="UP000253647"/>
    </source>
</evidence>
<dbReference type="Proteomes" id="UP000253647">
    <property type="component" value="Unassembled WGS sequence"/>
</dbReference>
<comment type="caution">
    <text evidence="1">The sequence shown here is derived from an EMBL/GenBank/DDBJ whole genome shotgun (WGS) entry which is preliminary data.</text>
</comment>
<reference evidence="1 2" key="1">
    <citation type="submission" date="2018-07" db="EMBL/GenBank/DDBJ databases">
        <title>Freshwater and sediment microbial communities from various areas in North America, analyzing microbe dynamics in response to fracking.</title>
        <authorList>
            <person name="Lamendella R."/>
        </authorList>
    </citation>
    <scope>NUCLEOTIDE SEQUENCE [LARGE SCALE GENOMIC DNA]</scope>
    <source>
        <strain evidence="1 2">105B</strain>
    </source>
</reference>
<gene>
    <name evidence="1" type="ORF">DET61_11644</name>
</gene>
<proteinExistence type="predicted"/>
<organism evidence="1 2">
    <name type="scientific">Marinobacter nauticus</name>
    <name type="common">Marinobacter hydrocarbonoclasticus</name>
    <name type="synonym">Marinobacter aquaeolei</name>
    <dbReference type="NCBI Taxonomy" id="2743"/>
    <lineage>
        <taxon>Bacteria</taxon>
        <taxon>Pseudomonadati</taxon>
        <taxon>Pseudomonadota</taxon>
        <taxon>Gammaproteobacteria</taxon>
        <taxon>Pseudomonadales</taxon>
        <taxon>Marinobacteraceae</taxon>
        <taxon>Marinobacter</taxon>
    </lineage>
</organism>
<name>A0A368X7R7_MARNT</name>
<accession>A0A368X7R7</accession>